<dbReference type="InterPro" id="IPR040430">
    <property type="entry name" value="CudA-like"/>
</dbReference>
<dbReference type="InParanoid" id="A0A2P6NYS1"/>
<name>A0A2P6NYS1_9EUKA</name>
<dbReference type="AlphaFoldDB" id="A0A2P6NYS1"/>
<dbReference type="EMBL" id="MDYQ01000005">
    <property type="protein sequence ID" value="PRP89082.1"/>
    <property type="molecule type" value="Genomic_DNA"/>
</dbReference>
<dbReference type="PANTHER" id="PTHR38092:SF1">
    <property type="entry name" value="TRANSCRIPTIONAL REGULATOR CUDA-RELATED"/>
    <property type="match status" value="1"/>
</dbReference>
<gene>
    <name evidence="1" type="ORF">PROFUN_01802</name>
</gene>
<protein>
    <submittedName>
        <fullName evidence="1">Uncharacterized protein</fullName>
    </submittedName>
</protein>
<dbReference type="PANTHER" id="PTHR38092">
    <property type="entry name" value="REGULATOR CUDA, PUTATIVE-RELATED"/>
    <property type="match status" value="1"/>
</dbReference>
<organism evidence="1 2">
    <name type="scientific">Planoprotostelium fungivorum</name>
    <dbReference type="NCBI Taxonomy" id="1890364"/>
    <lineage>
        <taxon>Eukaryota</taxon>
        <taxon>Amoebozoa</taxon>
        <taxon>Evosea</taxon>
        <taxon>Variosea</taxon>
        <taxon>Cavosteliida</taxon>
        <taxon>Cavosteliaceae</taxon>
        <taxon>Planoprotostelium</taxon>
    </lineage>
</organism>
<evidence type="ECO:0000313" key="1">
    <source>
        <dbReference type="EMBL" id="PRP89082.1"/>
    </source>
</evidence>
<evidence type="ECO:0000313" key="2">
    <source>
        <dbReference type="Proteomes" id="UP000241769"/>
    </source>
</evidence>
<proteinExistence type="predicted"/>
<sequence>MIQCVDGTRGLLQDARDFFVVLLSSAISRMGGENFGPSRSWPRNVNCVVKNQPFFVMCQSVRIKPAVNHLHRIMQLLVKEQGAVHTDTVFANGYKKNVYYTIKAQPFIVRLALQSNDDSSTQLDPDGVEVKLYYDVTPPKEVDEALRKPLSYLFKHRDKDTGHITLEVCISLLTTQVQGTLFILEFVYKQQDLTVSVMSEPIRVISKLRAHHKTKTKMVRKPSPRPSDDLCLAFHQMEEHAADLLDQLQILTSDRSRSSSLGDLSEHSSDRDREHGSLLASFMMFMRASQGIERQEQERRMKSILQGDAELSSSFSEMADLFQVCSLMETEGDGKHFTESNICL</sequence>
<comment type="caution">
    <text evidence="1">The sequence shown here is derived from an EMBL/GenBank/DDBJ whole genome shotgun (WGS) entry which is preliminary data.</text>
</comment>
<dbReference type="Proteomes" id="UP000241769">
    <property type="component" value="Unassembled WGS sequence"/>
</dbReference>
<reference evidence="1 2" key="1">
    <citation type="journal article" date="2018" name="Genome Biol. Evol.">
        <title>Multiple Roots of Fruiting Body Formation in Amoebozoa.</title>
        <authorList>
            <person name="Hillmann F."/>
            <person name="Forbes G."/>
            <person name="Novohradska S."/>
            <person name="Ferling I."/>
            <person name="Riege K."/>
            <person name="Groth M."/>
            <person name="Westermann M."/>
            <person name="Marz M."/>
            <person name="Spaller T."/>
            <person name="Winckler T."/>
            <person name="Schaap P."/>
            <person name="Glockner G."/>
        </authorList>
    </citation>
    <scope>NUCLEOTIDE SEQUENCE [LARGE SCALE GENOMIC DNA]</scope>
    <source>
        <strain evidence="1 2">Jena</strain>
    </source>
</reference>
<accession>A0A2P6NYS1</accession>
<keyword evidence="2" id="KW-1185">Reference proteome</keyword>